<dbReference type="STRING" id="662367.SAMN05216167_101547"/>
<evidence type="ECO:0008006" key="3">
    <source>
        <dbReference type="Google" id="ProtNLM"/>
    </source>
</evidence>
<name>A0A1I1GSE0_9BACT</name>
<evidence type="ECO:0000313" key="2">
    <source>
        <dbReference type="Proteomes" id="UP000198598"/>
    </source>
</evidence>
<proteinExistence type="predicted"/>
<dbReference type="OrthoDB" id="956031at2"/>
<organism evidence="1 2">
    <name type="scientific">Spirosoma endophyticum</name>
    <dbReference type="NCBI Taxonomy" id="662367"/>
    <lineage>
        <taxon>Bacteria</taxon>
        <taxon>Pseudomonadati</taxon>
        <taxon>Bacteroidota</taxon>
        <taxon>Cytophagia</taxon>
        <taxon>Cytophagales</taxon>
        <taxon>Cytophagaceae</taxon>
        <taxon>Spirosoma</taxon>
    </lineage>
</organism>
<reference evidence="1 2" key="1">
    <citation type="submission" date="2016-10" db="EMBL/GenBank/DDBJ databases">
        <authorList>
            <person name="de Groot N.N."/>
        </authorList>
    </citation>
    <scope>NUCLEOTIDE SEQUENCE [LARGE SCALE GENOMIC DNA]</scope>
    <source>
        <strain evidence="1 2">DSM 26130</strain>
    </source>
</reference>
<evidence type="ECO:0000313" key="1">
    <source>
        <dbReference type="EMBL" id="SFC14564.1"/>
    </source>
</evidence>
<keyword evidence="2" id="KW-1185">Reference proteome</keyword>
<sequence length="136" mass="15939">MKTYHNEHVTVVTECGVHLLQQTWVGIPSSENFRDGSLATIALARRHQIKRWRIDLRQLRVFNPVDLHWFIQHCLNQSNSGWPRKARIAIILNDLNQFGKMGSDLIIRAIMAENSDLACRYFLDNDDTQHWLMLDE</sequence>
<dbReference type="AlphaFoldDB" id="A0A1I1GSE0"/>
<protein>
    <recommendedName>
        <fullName evidence="3">STAS/SEC14 domain-containing protein</fullName>
    </recommendedName>
</protein>
<dbReference type="EMBL" id="FOLQ01000001">
    <property type="protein sequence ID" value="SFC14564.1"/>
    <property type="molecule type" value="Genomic_DNA"/>
</dbReference>
<accession>A0A1I1GSE0</accession>
<gene>
    <name evidence="1" type="ORF">SAMN05216167_101547</name>
</gene>
<dbReference type="Proteomes" id="UP000198598">
    <property type="component" value="Unassembled WGS sequence"/>
</dbReference>
<dbReference type="RefSeq" id="WP_093822894.1">
    <property type="nucleotide sequence ID" value="NZ_FOLQ01000001.1"/>
</dbReference>